<keyword evidence="2" id="KW-1185">Reference proteome</keyword>
<evidence type="ECO:0008006" key="3">
    <source>
        <dbReference type="Google" id="ProtNLM"/>
    </source>
</evidence>
<accession>A0AAV0DL88</accession>
<evidence type="ECO:0000313" key="2">
    <source>
        <dbReference type="Proteomes" id="UP001152523"/>
    </source>
</evidence>
<dbReference type="PANTHER" id="PTHR31723:SF4">
    <property type="entry name" value="PATHOGENESIS-RELATED FAMILY PROTEIN"/>
    <property type="match status" value="1"/>
</dbReference>
<dbReference type="InterPro" id="IPR032710">
    <property type="entry name" value="NTF2-like_dom_sf"/>
</dbReference>
<reference evidence="1" key="1">
    <citation type="submission" date="2022-07" db="EMBL/GenBank/DDBJ databases">
        <authorList>
            <person name="Macas J."/>
            <person name="Novak P."/>
            <person name="Neumann P."/>
        </authorList>
    </citation>
    <scope>NUCLEOTIDE SEQUENCE</scope>
</reference>
<dbReference type="SUPFAM" id="SSF54427">
    <property type="entry name" value="NTF2-like"/>
    <property type="match status" value="1"/>
</dbReference>
<dbReference type="PANTHER" id="PTHR31723">
    <property type="entry name" value="PATHOGENESIS-RELATED FAMILY PROTEIN"/>
    <property type="match status" value="1"/>
</dbReference>
<name>A0AAV0DL88_9ASTE</name>
<dbReference type="AlphaFoldDB" id="A0AAV0DL88"/>
<sequence length="241" mass="27298">MASPPAADVSISRLEIKGSDKYRSILAEEAENIHWRHGGPPIYDDVNKLFEDGRTQVWAKGSLEETVQNAVKSWEMELSHKTRIQDFKTINPDKFKLFVNGRDGLSGEETLKLGSYNALLKSSLPEELKFYKADEESFESSHDAFRSAFPRGFAWEVIKVYSGPPVIAFKFRHWGYFEGPFKGHSPTGELVEFYGMGIMKVDDSLRAEEVEIYYDPAELFGGLLKGTKISDSSVKQCPFHK</sequence>
<proteinExistence type="predicted"/>
<organism evidence="1 2">
    <name type="scientific">Cuscuta epithymum</name>
    <dbReference type="NCBI Taxonomy" id="186058"/>
    <lineage>
        <taxon>Eukaryota</taxon>
        <taxon>Viridiplantae</taxon>
        <taxon>Streptophyta</taxon>
        <taxon>Embryophyta</taxon>
        <taxon>Tracheophyta</taxon>
        <taxon>Spermatophyta</taxon>
        <taxon>Magnoliopsida</taxon>
        <taxon>eudicotyledons</taxon>
        <taxon>Gunneridae</taxon>
        <taxon>Pentapetalae</taxon>
        <taxon>asterids</taxon>
        <taxon>lamiids</taxon>
        <taxon>Solanales</taxon>
        <taxon>Convolvulaceae</taxon>
        <taxon>Cuscuteae</taxon>
        <taxon>Cuscuta</taxon>
        <taxon>Cuscuta subgen. Cuscuta</taxon>
    </lineage>
</organism>
<protein>
    <recommendedName>
        <fullName evidence="3">Pathogen-related protein</fullName>
    </recommendedName>
</protein>
<comment type="caution">
    <text evidence="1">The sequence shown here is derived from an EMBL/GenBank/DDBJ whole genome shotgun (WGS) entry which is preliminary data.</text>
</comment>
<dbReference type="Proteomes" id="UP001152523">
    <property type="component" value="Unassembled WGS sequence"/>
</dbReference>
<dbReference type="EMBL" id="CAMAPF010000127">
    <property type="protein sequence ID" value="CAH9104351.1"/>
    <property type="molecule type" value="Genomic_DNA"/>
</dbReference>
<dbReference type="InterPro" id="IPR053218">
    <property type="entry name" value="Pathogen-related_defense"/>
</dbReference>
<dbReference type="Gene3D" id="3.10.450.50">
    <property type="match status" value="1"/>
</dbReference>
<evidence type="ECO:0000313" key="1">
    <source>
        <dbReference type="EMBL" id="CAH9104351.1"/>
    </source>
</evidence>
<gene>
    <name evidence="1" type="ORF">CEPIT_LOCUS16763</name>
</gene>